<proteinExistence type="predicted"/>
<dbReference type="Proteomes" id="UP000294721">
    <property type="component" value="Unassembled WGS sequence"/>
</dbReference>
<sequence length="185" mass="20425">MNDAESEKSRQMDVRKGLKSVLWLLLAATLLIGLRPYLAPYWWRARLWQEPAPTAQSLPNPLPGRRFADTWGAARSQGRTHEGVDIFAPRGTPVLSTTKGVVSRIGENRLGGNIVGITGPGGVWHYYAHLDRYAENLRENSWIEAGTLIGYVGNSGNAAATPPHLHYGVYTREGAVNPYPLIRQP</sequence>
<dbReference type="InterPro" id="IPR011055">
    <property type="entry name" value="Dup_hybrid_motif"/>
</dbReference>
<keyword evidence="1" id="KW-0812">Transmembrane</keyword>
<dbReference type="EMBL" id="SLXE01000020">
    <property type="protein sequence ID" value="TCP03631.1"/>
    <property type="molecule type" value="Genomic_DNA"/>
</dbReference>
<dbReference type="CDD" id="cd12797">
    <property type="entry name" value="M23_peptidase"/>
    <property type="match status" value="1"/>
</dbReference>
<evidence type="ECO:0000256" key="1">
    <source>
        <dbReference type="SAM" id="Phobius"/>
    </source>
</evidence>
<feature type="transmembrane region" description="Helical" evidence="1">
    <location>
        <begin position="21"/>
        <end position="43"/>
    </location>
</feature>
<feature type="domain" description="M23ase beta-sheet core" evidence="2">
    <location>
        <begin position="80"/>
        <end position="178"/>
    </location>
</feature>
<dbReference type="InterPro" id="IPR016047">
    <property type="entry name" value="M23ase_b-sheet_dom"/>
</dbReference>
<dbReference type="InterPro" id="IPR050570">
    <property type="entry name" value="Cell_wall_metabolism_enzyme"/>
</dbReference>
<evidence type="ECO:0000259" key="2">
    <source>
        <dbReference type="Pfam" id="PF01551"/>
    </source>
</evidence>
<gene>
    <name evidence="3" type="ORF">EV680_12041</name>
</gene>
<accession>A0ABY2BXN3</accession>
<reference evidence="3 4" key="1">
    <citation type="submission" date="2019-03" db="EMBL/GenBank/DDBJ databases">
        <title>Genomic Encyclopedia of Type Strains, Phase IV (KMG-IV): sequencing the most valuable type-strain genomes for metagenomic binning, comparative biology and taxonomic classification.</title>
        <authorList>
            <person name="Goeker M."/>
        </authorList>
    </citation>
    <scope>NUCLEOTIDE SEQUENCE [LARGE SCALE GENOMIC DNA]</scope>
    <source>
        <strain evidence="3 4">DSM 17474</strain>
    </source>
</reference>
<dbReference type="PANTHER" id="PTHR21666">
    <property type="entry name" value="PEPTIDASE-RELATED"/>
    <property type="match status" value="1"/>
</dbReference>
<dbReference type="SUPFAM" id="SSF51261">
    <property type="entry name" value="Duplicated hybrid motif"/>
    <property type="match status" value="1"/>
</dbReference>
<name>A0ABY2BXN3_9NEIS</name>
<dbReference type="Gene3D" id="2.70.70.10">
    <property type="entry name" value="Glucose Permease (Domain IIA)"/>
    <property type="match status" value="1"/>
</dbReference>
<keyword evidence="1" id="KW-1133">Transmembrane helix</keyword>
<organism evidence="3 4">
    <name type="scientific">Uruburuella suis</name>
    <dbReference type="NCBI Taxonomy" id="252130"/>
    <lineage>
        <taxon>Bacteria</taxon>
        <taxon>Pseudomonadati</taxon>
        <taxon>Pseudomonadota</taxon>
        <taxon>Betaproteobacteria</taxon>
        <taxon>Neisseriales</taxon>
        <taxon>Neisseriaceae</taxon>
        <taxon>Uruburuella</taxon>
    </lineage>
</organism>
<keyword evidence="1" id="KW-0472">Membrane</keyword>
<dbReference type="PANTHER" id="PTHR21666:SF268">
    <property type="entry name" value="PEPTIDASE M23 DOMAIN-CONTAINING PROTEIN"/>
    <property type="match status" value="1"/>
</dbReference>
<dbReference type="Pfam" id="PF01551">
    <property type="entry name" value="Peptidase_M23"/>
    <property type="match status" value="1"/>
</dbReference>
<keyword evidence="4" id="KW-1185">Reference proteome</keyword>
<evidence type="ECO:0000313" key="4">
    <source>
        <dbReference type="Proteomes" id="UP000294721"/>
    </source>
</evidence>
<evidence type="ECO:0000313" key="3">
    <source>
        <dbReference type="EMBL" id="TCP03631.1"/>
    </source>
</evidence>
<protein>
    <submittedName>
        <fullName evidence="3">Peptidase M23-like protein</fullName>
    </submittedName>
</protein>
<comment type="caution">
    <text evidence="3">The sequence shown here is derived from an EMBL/GenBank/DDBJ whole genome shotgun (WGS) entry which is preliminary data.</text>
</comment>